<dbReference type="EC" id="3.4.11.10" evidence="8"/>
<evidence type="ECO:0000256" key="4">
    <source>
        <dbReference type="ARBA" id="ARBA00022438"/>
    </source>
</evidence>
<dbReference type="Gene3D" id="3.40.630.10">
    <property type="entry name" value="Zn peptidases"/>
    <property type="match status" value="1"/>
</dbReference>
<keyword evidence="4 8" id="KW-0031">Aminopeptidase</keyword>
<evidence type="ECO:0000256" key="5">
    <source>
        <dbReference type="ARBA" id="ARBA00022670"/>
    </source>
</evidence>
<name>A0ABV4ANI6_9GAMM</name>
<dbReference type="EC" id="3.4.11.1" evidence="8"/>
<dbReference type="PROSITE" id="PS00631">
    <property type="entry name" value="CYTOSOL_AP"/>
    <property type="match status" value="1"/>
</dbReference>
<comment type="similarity">
    <text evidence="3 8">Belongs to the peptidase M17 family.</text>
</comment>
<keyword evidence="6 8" id="KW-0378">Hydrolase</keyword>
<keyword evidence="8" id="KW-0963">Cytoplasm</keyword>
<evidence type="ECO:0000256" key="8">
    <source>
        <dbReference type="HAMAP-Rule" id="MF_00181"/>
    </source>
</evidence>
<dbReference type="InterPro" id="IPR011356">
    <property type="entry name" value="Leucine_aapep/pepB"/>
</dbReference>
<dbReference type="Gene3D" id="3.40.220.10">
    <property type="entry name" value="Leucine Aminopeptidase, subunit E, domain 1"/>
    <property type="match status" value="1"/>
</dbReference>
<dbReference type="PANTHER" id="PTHR11963:SF23">
    <property type="entry name" value="CYTOSOL AMINOPEPTIDASE"/>
    <property type="match status" value="1"/>
</dbReference>
<keyword evidence="7 8" id="KW-0464">Manganese</keyword>
<proteinExistence type="inferred from homology"/>
<comment type="catalytic activity">
    <reaction evidence="2 8">
        <text>Release of an N-terminal amino acid, preferentially leucine, but not glutamic or aspartic acids.</text>
        <dbReference type="EC" id="3.4.11.10"/>
    </reaction>
</comment>
<reference evidence="10 11" key="1">
    <citation type="submission" date="2024-07" db="EMBL/GenBank/DDBJ databases">
        <title>Molecular mechanisms and environmental adaptations of flagellar loss and biofilm growth of Rhodanobacter under environmental stress.</title>
        <authorList>
            <person name="Chen M."/>
        </authorList>
    </citation>
    <scope>NUCLEOTIDE SEQUENCE [LARGE SCALE GENOMIC DNA]</scope>
    <source>
        <strain evidence="10 11">RS22</strain>
    </source>
</reference>
<dbReference type="InterPro" id="IPR000819">
    <property type="entry name" value="Peptidase_M17_C"/>
</dbReference>
<feature type="active site" evidence="8">
    <location>
        <position position="278"/>
    </location>
</feature>
<evidence type="ECO:0000259" key="9">
    <source>
        <dbReference type="PROSITE" id="PS00631"/>
    </source>
</evidence>
<comment type="cofactor">
    <cofactor evidence="8">
        <name>Mn(2+)</name>
        <dbReference type="ChEBI" id="CHEBI:29035"/>
    </cofactor>
    <text evidence="8">Binds 2 manganese ions per subunit.</text>
</comment>
<feature type="domain" description="Cytosol aminopeptidase" evidence="9">
    <location>
        <begin position="346"/>
        <end position="353"/>
    </location>
</feature>
<dbReference type="InterPro" id="IPR043472">
    <property type="entry name" value="Macro_dom-like"/>
</dbReference>
<gene>
    <name evidence="8" type="primary">pepA</name>
    <name evidence="10" type="ORF">AB7878_05905</name>
</gene>
<dbReference type="HAMAP" id="MF_00181">
    <property type="entry name" value="Cytosol_peptidase_M17"/>
    <property type="match status" value="1"/>
</dbReference>
<evidence type="ECO:0000256" key="3">
    <source>
        <dbReference type="ARBA" id="ARBA00009528"/>
    </source>
</evidence>
<dbReference type="SUPFAM" id="SSF53187">
    <property type="entry name" value="Zn-dependent exopeptidases"/>
    <property type="match status" value="1"/>
</dbReference>
<dbReference type="Pfam" id="PF02789">
    <property type="entry name" value="Peptidase_M17_N"/>
    <property type="match status" value="1"/>
</dbReference>
<dbReference type="InterPro" id="IPR023042">
    <property type="entry name" value="Peptidase_M17_leu_NH2_pept"/>
</dbReference>
<feature type="binding site" evidence="8">
    <location>
        <position position="266"/>
    </location>
    <ligand>
        <name>Mn(2+)</name>
        <dbReference type="ChEBI" id="CHEBI:29035"/>
        <label>2</label>
    </ligand>
</feature>
<dbReference type="Pfam" id="PF00883">
    <property type="entry name" value="Peptidase_M17"/>
    <property type="match status" value="1"/>
</dbReference>
<organism evidence="10 11">
    <name type="scientific">Rhodanobacter humi</name>
    <dbReference type="NCBI Taxonomy" id="1888173"/>
    <lineage>
        <taxon>Bacteria</taxon>
        <taxon>Pseudomonadati</taxon>
        <taxon>Pseudomonadota</taxon>
        <taxon>Gammaproteobacteria</taxon>
        <taxon>Lysobacterales</taxon>
        <taxon>Rhodanobacteraceae</taxon>
        <taxon>Rhodanobacter</taxon>
    </lineage>
</organism>
<evidence type="ECO:0000313" key="10">
    <source>
        <dbReference type="EMBL" id="MEY2181945.1"/>
    </source>
</evidence>
<comment type="caution">
    <text evidence="10">The sequence shown here is derived from an EMBL/GenBank/DDBJ whole genome shotgun (WGS) entry which is preliminary data.</text>
</comment>
<dbReference type="CDD" id="cd00433">
    <property type="entry name" value="Peptidase_M17"/>
    <property type="match status" value="1"/>
</dbReference>
<feature type="binding site" evidence="8">
    <location>
        <position position="350"/>
    </location>
    <ligand>
        <name>Mn(2+)</name>
        <dbReference type="ChEBI" id="CHEBI:29035"/>
        <label>1</label>
    </ligand>
</feature>
<keyword evidence="11" id="KW-1185">Reference proteome</keyword>
<dbReference type="PANTHER" id="PTHR11963">
    <property type="entry name" value="LEUCINE AMINOPEPTIDASE-RELATED"/>
    <property type="match status" value="1"/>
</dbReference>
<keyword evidence="5 8" id="KW-0645">Protease</keyword>
<accession>A0ABV4ANI6</accession>
<protein>
    <recommendedName>
        <fullName evidence="8">Probable cytosol aminopeptidase</fullName>
        <ecNumber evidence="8">3.4.11.1</ecNumber>
    </recommendedName>
    <alternativeName>
        <fullName evidence="8">Leucine aminopeptidase</fullName>
        <shortName evidence="8">LAP</shortName>
        <ecNumber evidence="8">3.4.11.10</ecNumber>
    </alternativeName>
    <alternativeName>
        <fullName evidence="8">Leucyl aminopeptidase</fullName>
    </alternativeName>
</protein>
<sequence>MTLQFSLTTAAPETADTACILVGVYEQGVLTSAAARVDGATGGAIKRQVESGDISGKAGSSTLLYAPIGIAAKRVLVVGLGTQKGFDAARYQKVAIEAARALGRLPVNEAVSYLAEADVPDRDAAWRVRTAALSADHAAYRYTATFKPREKSAQPELAALAFAAGADAEAGLTQARGIAEGVRFARELANLPPNICTPAYIAAQAQAFADAHDKVDCRVLDHVEMEKLGFGSLLAVGRGSANKPKLIALQYHGGAEGVAPYAFVGKGITFDTGGISLKPGPGMEEMKFDMGGAAGVLGAFVAAVKMGVGQNLVCVVPSAENMPDGDSYRPGDVLTSLSGLTIEVLNTDAEGRLILCDALTWTARTFQPQAMVDAATLTGACVIALGKHASGLFSKHDDLAAELLAAGEHALDRAWRMPLWDDYQVQLDSGFADVANIGGKSAGAITAACFLSRFAEGQRWAHLDIAGTAWDEGRKGLATGRPVALLAQWLIDRGA</sequence>
<feature type="binding site" evidence="8">
    <location>
        <position position="350"/>
    </location>
    <ligand>
        <name>Mn(2+)</name>
        <dbReference type="ChEBI" id="CHEBI:29035"/>
        <label>2</label>
    </ligand>
</feature>
<evidence type="ECO:0000256" key="1">
    <source>
        <dbReference type="ARBA" id="ARBA00000135"/>
    </source>
</evidence>
<feature type="binding site" evidence="8">
    <location>
        <position position="289"/>
    </location>
    <ligand>
        <name>Mn(2+)</name>
        <dbReference type="ChEBI" id="CHEBI:29035"/>
        <label>2</label>
    </ligand>
</feature>
<comment type="function">
    <text evidence="8">Presumably involved in the processing and regular turnover of intracellular proteins. Catalyzes the removal of unsubstituted N-terminal amino acids from various peptides.</text>
</comment>
<dbReference type="EMBL" id="JBGBPY010000001">
    <property type="protein sequence ID" value="MEY2181945.1"/>
    <property type="molecule type" value="Genomic_DNA"/>
</dbReference>
<comment type="catalytic activity">
    <reaction evidence="1 8">
        <text>Release of an N-terminal amino acid, Xaa-|-Yaa-, in which Xaa is preferably Leu, but may be other amino acids including Pro although not Arg or Lys, and Yaa may be Pro. Amino acid amides and methyl esters are also readily hydrolyzed, but rates on arylamides are exceedingly low.</text>
        <dbReference type="EC" id="3.4.11.1"/>
    </reaction>
</comment>
<feature type="active site" evidence="8">
    <location>
        <position position="352"/>
    </location>
</feature>
<comment type="subcellular location">
    <subcellularLocation>
        <location evidence="8">Cytoplasm</location>
    </subcellularLocation>
</comment>
<dbReference type="GO" id="GO:0004177">
    <property type="term" value="F:aminopeptidase activity"/>
    <property type="evidence" value="ECO:0007669"/>
    <property type="project" value="UniProtKB-KW"/>
</dbReference>
<evidence type="ECO:0000313" key="11">
    <source>
        <dbReference type="Proteomes" id="UP001562159"/>
    </source>
</evidence>
<dbReference type="SUPFAM" id="SSF52949">
    <property type="entry name" value="Macro domain-like"/>
    <property type="match status" value="1"/>
</dbReference>
<evidence type="ECO:0000256" key="2">
    <source>
        <dbReference type="ARBA" id="ARBA00000967"/>
    </source>
</evidence>
<feature type="binding site" evidence="8">
    <location>
        <position position="271"/>
    </location>
    <ligand>
        <name>Mn(2+)</name>
        <dbReference type="ChEBI" id="CHEBI:29035"/>
        <label>1</label>
    </ligand>
</feature>
<dbReference type="InterPro" id="IPR008283">
    <property type="entry name" value="Peptidase_M17_N"/>
</dbReference>
<feature type="binding site" evidence="8">
    <location>
        <position position="348"/>
    </location>
    <ligand>
        <name>Mn(2+)</name>
        <dbReference type="ChEBI" id="CHEBI:29035"/>
        <label>1</label>
    </ligand>
</feature>
<dbReference type="NCBIfam" id="NF002074">
    <property type="entry name" value="PRK00913.1-4"/>
    <property type="match status" value="1"/>
</dbReference>
<evidence type="ECO:0000256" key="7">
    <source>
        <dbReference type="ARBA" id="ARBA00023211"/>
    </source>
</evidence>
<keyword evidence="8" id="KW-0479">Metal-binding</keyword>
<dbReference type="Proteomes" id="UP001562159">
    <property type="component" value="Unassembled WGS sequence"/>
</dbReference>
<evidence type="ECO:0000256" key="6">
    <source>
        <dbReference type="ARBA" id="ARBA00022801"/>
    </source>
</evidence>
<dbReference type="PRINTS" id="PR00481">
    <property type="entry name" value="LAMNOPPTDASE"/>
</dbReference>
<feature type="binding site" evidence="8">
    <location>
        <position position="271"/>
    </location>
    <ligand>
        <name>Mn(2+)</name>
        <dbReference type="ChEBI" id="CHEBI:29035"/>
        <label>2</label>
    </ligand>
</feature>